<evidence type="ECO:0008006" key="3">
    <source>
        <dbReference type="Google" id="ProtNLM"/>
    </source>
</evidence>
<name>A0A9D2RVE6_9FIRM</name>
<dbReference type="Proteomes" id="UP000823842">
    <property type="component" value="Unassembled WGS sequence"/>
</dbReference>
<evidence type="ECO:0000313" key="2">
    <source>
        <dbReference type="Proteomes" id="UP000823842"/>
    </source>
</evidence>
<gene>
    <name evidence="1" type="ORF">IAA06_02345</name>
</gene>
<reference evidence="1" key="2">
    <citation type="submission" date="2021-04" db="EMBL/GenBank/DDBJ databases">
        <authorList>
            <person name="Gilroy R."/>
        </authorList>
    </citation>
    <scope>NUCLEOTIDE SEQUENCE</scope>
    <source>
        <strain evidence="1">ChiSjej1B19-5720</strain>
    </source>
</reference>
<organism evidence="1 2">
    <name type="scientific">Candidatus Blautia faecavium</name>
    <dbReference type="NCBI Taxonomy" id="2838487"/>
    <lineage>
        <taxon>Bacteria</taxon>
        <taxon>Bacillati</taxon>
        <taxon>Bacillota</taxon>
        <taxon>Clostridia</taxon>
        <taxon>Lachnospirales</taxon>
        <taxon>Lachnospiraceae</taxon>
        <taxon>Blautia</taxon>
    </lineage>
</organism>
<evidence type="ECO:0000313" key="1">
    <source>
        <dbReference type="EMBL" id="HJB27616.1"/>
    </source>
</evidence>
<dbReference type="EMBL" id="DWYZ01000055">
    <property type="protein sequence ID" value="HJB27616.1"/>
    <property type="molecule type" value="Genomic_DNA"/>
</dbReference>
<accession>A0A9D2RVE6</accession>
<feature type="non-terminal residue" evidence="1">
    <location>
        <position position="1"/>
    </location>
</feature>
<dbReference type="AlphaFoldDB" id="A0A9D2RVE6"/>
<reference evidence="1" key="1">
    <citation type="journal article" date="2021" name="PeerJ">
        <title>Extensive microbial diversity within the chicken gut microbiome revealed by metagenomics and culture.</title>
        <authorList>
            <person name="Gilroy R."/>
            <person name="Ravi A."/>
            <person name="Getino M."/>
            <person name="Pursley I."/>
            <person name="Horton D.L."/>
            <person name="Alikhan N.F."/>
            <person name="Baker D."/>
            <person name="Gharbi K."/>
            <person name="Hall N."/>
            <person name="Watson M."/>
            <person name="Adriaenssens E.M."/>
            <person name="Foster-Nyarko E."/>
            <person name="Jarju S."/>
            <person name="Secka A."/>
            <person name="Antonio M."/>
            <person name="Oren A."/>
            <person name="Chaudhuri R.R."/>
            <person name="La Ragione R."/>
            <person name="Hildebrand F."/>
            <person name="Pallen M.J."/>
        </authorList>
    </citation>
    <scope>NUCLEOTIDE SEQUENCE</scope>
    <source>
        <strain evidence="1">ChiSjej1B19-5720</strain>
    </source>
</reference>
<comment type="caution">
    <text evidence="1">The sequence shown here is derived from an EMBL/GenBank/DDBJ whole genome shotgun (WGS) entry which is preliminary data.</text>
</comment>
<sequence length="240" mass="27194">KTADNLKKGMTAIMDITVSQDESYIGQFTEYPLCLDDQVPEILKEQLDGASAGETVAADGIRFDGMENVDITATIKAVYDIPYPVTDAYMQAHTDYGSFSELITALERNEYIQDQEGVRERAVMNLIPYTMSLTTFAEPPESIVKNEMDILSNENSVQYKDARQSVQKILFLKAMLEKYPVVPEKEMTERMDSSLNNGNSEAGQAGMEDMTSDIYRRERELYLSFEEDVTSYLYKVITIE</sequence>
<protein>
    <recommendedName>
        <fullName evidence="3">Trigger factor</fullName>
    </recommendedName>
</protein>
<proteinExistence type="predicted"/>